<evidence type="ECO:0000313" key="1">
    <source>
        <dbReference type="EMBL" id="OOG27672.1"/>
    </source>
</evidence>
<accession>A0A1V3NS78</accession>
<organism evidence="1 2">
    <name type="scientific">Thioalkalivibrio denitrificans</name>
    <dbReference type="NCBI Taxonomy" id="108003"/>
    <lineage>
        <taxon>Bacteria</taxon>
        <taxon>Pseudomonadati</taxon>
        <taxon>Pseudomonadota</taxon>
        <taxon>Gammaproteobacteria</taxon>
        <taxon>Chromatiales</taxon>
        <taxon>Ectothiorhodospiraceae</taxon>
        <taxon>Thioalkalivibrio</taxon>
    </lineage>
</organism>
<reference evidence="1 2" key="1">
    <citation type="submission" date="2017-02" db="EMBL/GenBank/DDBJ databases">
        <title>Genomic diversity within the haloalkaliphilic genus Thioalkalivibrio.</title>
        <authorList>
            <person name="Ahn A.-C."/>
            <person name="Meier-Kolthoff J."/>
            <person name="Overmars L."/>
            <person name="Richter M."/>
            <person name="Woyke T."/>
            <person name="Sorokin D.Y."/>
            <person name="Muyzer G."/>
        </authorList>
    </citation>
    <scope>NUCLEOTIDE SEQUENCE [LARGE SCALE GENOMIC DNA]</scope>
    <source>
        <strain evidence="1 2">ALJD</strain>
    </source>
</reference>
<comment type="caution">
    <text evidence="1">The sequence shown here is derived from an EMBL/GenBank/DDBJ whole genome shotgun (WGS) entry which is preliminary data.</text>
</comment>
<sequence>MTRIPLSRDAISDGLLLRSGYDVAGAHPDAERVAGMSLDVLASTIGEAAIANDPHPPLRHNPRHAMARGLATEDFGAGFASGLGHLAVRRYNANADHRLITQPVEVTDFREITLGTVDVNPGLPLTGENGEVAEGDLVSILDGQTGALQSYVRLARIHRMTLINDQWAVIAGVFAALGRNAARLEARLLYGLLESNPTLSDDAPMWHADTQTALADELSATALDQAMGLLRLQGRRPDEPVGHGAAVLAVEPRLEGLALRLVREMGDRLQVIASPFLPENRWYLFADYESAPVVGRLQLRNAPPVRVEQKPRPGGFDGVALQVGADVGFVVIDRIGALRGGPA</sequence>
<keyword evidence="2" id="KW-1185">Reference proteome</keyword>
<name>A0A1V3NS78_9GAMM</name>
<protein>
    <submittedName>
        <fullName evidence="1">Uncharacterized protein</fullName>
    </submittedName>
</protein>
<dbReference type="AlphaFoldDB" id="A0A1V3NS78"/>
<proteinExistence type="predicted"/>
<dbReference type="STRING" id="108003.B1C78_03205"/>
<dbReference type="RefSeq" id="WP_077277689.1">
    <property type="nucleotide sequence ID" value="NZ_MVBK01000018.1"/>
</dbReference>
<dbReference type="Proteomes" id="UP000189462">
    <property type="component" value="Unassembled WGS sequence"/>
</dbReference>
<evidence type="ECO:0000313" key="2">
    <source>
        <dbReference type="Proteomes" id="UP000189462"/>
    </source>
</evidence>
<dbReference type="Pfam" id="PF25209">
    <property type="entry name" value="Phage_capsid_4"/>
    <property type="match status" value="1"/>
</dbReference>
<dbReference type="EMBL" id="MVBK01000018">
    <property type="protein sequence ID" value="OOG27672.1"/>
    <property type="molecule type" value="Genomic_DNA"/>
</dbReference>
<gene>
    <name evidence="1" type="ORF">B1C78_03205</name>
</gene>
<dbReference type="OrthoDB" id="9806592at2"/>